<accession>A0A8J2RMA3</accession>
<comment type="similarity">
    <text evidence="1">Belongs to the glycosyltransferase 32 family.</text>
</comment>
<keyword evidence="5" id="KW-1185">Reference proteome</keyword>
<evidence type="ECO:0000313" key="4">
    <source>
        <dbReference type="EMBL" id="CAH0105846.1"/>
    </source>
</evidence>
<proteinExistence type="inferred from homology"/>
<dbReference type="PANTHER" id="PTHR12042">
    <property type="entry name" value="LACTOSYLCERAMIDE 4-ALPHA-GALACTOSYLTRANSFERASE ALPHA- 1,4-GALACTOSYLTRANSFERASE"/>
    <property type="match status" value="1"/>
</dbReference>
<dbReference type="GO" id="GO:0016020">
    <property type="term" value="C:membrane"/>
    <property type="evidence" value="ECO:0007669"/>
    <property type="project" value="GOC"/>
</dbReference>
<dbReference type="PANTHER" id="PTHR12042:SF21">
    <property type="entry name" value="ALPHA1,4-GALACTOSYLTRANSFERASE 1-RELATED"/>
    <property type="match status" value="1"/>
</dbReference>
<comment type="caution">
    <text evidence="4">The sequence shown here is derived from an EMBL/GenBank/DDBJ whole genome shotgun (WGS) entry which is preliminary data.</text>
</comment>
<dbReference type="GO" id="GO:0016758">
    <property type="term" value="F:hexosyltransferase activity"/>
    <property type="evidence" value="ECO:0007669"/>
    <property type="project" value="TreeGrafter"/>
</dbReference>
<dbReference type="Pfam" id="PF04572">
    <property type="entry name" value="Gb3_synth"/>
    <property type="match status" value="1"/>
</dbReference>
<organism evidence="4 5">
    <name type="scientific">Daphnia galeata</name>
    <dbReference type="NCBI Taxonomy" id="27404"/>
    <lineage>
        <taxon>Eukaryota</taxon>
        <taxon>Metazoa</taxon>
        <taxon>Ecdysozoa</taxon>
        <taxon>Arthropoda</taxon>
        <taxon>Crustacea</taxon>
        <taxon>Branchiopoda</taxon>
        <taxon>Diplostraca</taxon>
        <taxon>Cladocera</taxon>
        <taxon>Anomopoda</taxon>
        <taxon>Daphniidae</taxon>
        <taxon>Daphnia</taxon>
    </lineage>
</organism>
<evidence type="ECO:0000313" key="5">
    <source>
        <dbReference type="Proteomes" id="UP000789390"/>
    </source>
</evidence>
<dbReference type="InterPro" id="IPR007652">
    <property type="entry name" value="A1-4-GlycosylTfrase_dom"/>
</dbReference>
<dbReference type="Proteomes" id="UP000789390">
    <property type="component" value="Unassembled WGS sequence"/>
</dbReference>
<gene>
    <name evidence="4" type="ORF">DGAL_LOCUS8919</name>
</gene>
<dbReference type="AlphaFoldDB" id="A0A8J2RMA3"/>
<evidence type="ECO:0000259" key="3">
    <source>
        <dbReference type="Pfam" id="PF04572"/>
    </source>
</evidence>
<dbReference type="EMBL" id="CAKKLH010000201">
    <property type="protein sequence ID" value="CAH0105846.1"/>
    <property type="molecule type" value="Genomic_DNA"/>
</dbReference>
<evidence type="ECO:0000256" key="2">
    <source>
        <dbReference type="ARBA" id="ARBA00022679"/>
    </source>
</evidence>
<dbReference type="InterPro" id="IPR051981">
    <property type="entry name" value="Glycosyltransf_32"/>
</dbReference>
<sequence length="129" mass="15210">MVQLSEDLMSYTPVSSFHPVHYGKMKEFFTRRIANETEPNQTAMMSWLTEKVIGVHIWNKLSKTEPIYKNSTQDYTRLARNDCPLIFSIARIPFNGYTIKVCNYLSTKHIHDCLLWRCNNFLTQIRFPS</sequence>
<dbReference type="OrthoDB" id="409543at2759"/>
<feature type="domain" description="Alpha 1,4-glycosyltransferase" evidence="3">
    <location>
        <begin position="9"/>
        <end position="89"/>
    </location>
</feature>
<dbReference type="GO" id="GO:0006688">
    <property type="term" value="P:glycosphingolipid biosynthetic process"/>
    <property type="evidence" value="ECO:0007669"/>
    <property type="project" value="TreeGrafter"/>
</dbReference>
<keyword evidence="2" id="KW-0808">Transferase</keyword>
<reference evidence="4" key="1">
    <citation type="submission" date="2021-11" db="EMBL/GenBank/DDBJ databases">
        <authorList>
            <person name="Schell T."/>
        </authorList>
    </citation>
    <scope>NUCLEOTIDE SEQUENCE</scope>
    <source>
        <strain evidence="4">M5</strain>
    </source>
</reference>
<evidence type="ECO:0000256" key="1">
    <source>
        <dbReference type="ARBA" id="ARBA00009003"/>
    </source>
</evidence>
<protein>
    <recommendedName>
        <fullName evidence="3">Alpha 1,4-glycosyltransferase domain-containing protein</fullName>
    </recommendedName>
</protein>
<name>A0A8J2RMA3_9CRUS</name>